<dbReference type="Gene3D" id="4.10.1110.10">
    <property type="entry name" value="AN1-like Zinc finger"/>
    <property type="match status" value="1"/>
</dbReference>
<dbReference type="PANTHER" id="PTHR10634">
    <property type="entry name" value="AN1-TYPE ZINC FINGER PROTEIN"/>
    <property type="match status" value="1"/>
</dbReference>
<dbReference type="PROSITE" id="PS51039">
    <property type="entry name" value="ZF_AN1"/>
    <property type="match status" value="1"/>
</dbReference>
<dbReference type="InterPro" id="IPR000058">
    <property type="entry name" value="Znf_AN1"/>
</dbReference>
<keyword evidence="1" id="KW-0479">Metal-binding</keyword>
<evidence type="ECO:0000256" key="1">
    <source>
        <dbReference type="ARBA" id="ARBA00022723"/>
    </source>
</evidence>
<proteinExistence type="predicted"/>
<protein>
    <recommendedName>
        <fullName evidence="4">AN1-type domain-containing protein</fullName>
    </recommendedName>
</protein>
<dbReference type="InterPro" id="IPR035896">
    <property type="entry name" value="AN1-like_Znf"/>
</dbReference>
<dbReference type="AlphaFoldDB" id="A0A6C0IFR9"/>
<dbReference type="Pfam" id="PF01428">
    <property type="entry name" value="zf-AN1"/>
    <property type="match status" value="1"/>
</dbReference>
<feature type="domain" description="AN1-type" evidence="4">
    <location>
        <begin position="1"/>
        <end position="46"/>
    </location>
</feature>
<evidence type="ECO:0000259" key="4">
    <source>
        <dbReference type="PROSITE" id="PS51039"/>
    </source>
</evidence>
<evidence type="ECO:0000256" key="2">
    <source>
        <dbReference type="ARBA" id="ARBA00022771"/>
    </source>
</evidence>
<reference evidence="5" key="1">
    <citation type="journal article" date="2020" name="Nature">
        <title>Giant virus diversity and host interactions through global metagenomics.</title>
        <authorList>
            <person name="Schulz F."/>
            <person name="Roux S."/>
            <person name="Paez-Espino D."/>
            <person name="Jungbluth S."/>
            <person name="Walsh D.A."/>
            <person name="Denef V.J."/>
            <person name="McMahon K.D."/>
            <person name="Konstantinidis K.T."/>
            <person name="Eloe-Fadrosh E.A."/>
            <person name="Kyrpides N.C."/>
            <person name="Woyke T."/>
        </authorList>
    </citation>
    <scope>NUCLEOTIDE SEQUENCE</scope>
    <source>
        <strain evidence="5">GVMAG-M-3300023184-77</strain>
    </source>
</reference>
<keyword evidence="3" id="KW-0862">Zinc</keyword>
<accession>A0A6C0IFR9</accession>
<dbReference type="SUPFAM" id="SSF118310">
    <property type="entry name" value="AN1-like Zinc finger"/>
    <property type="match status" value="1"/>
</dbReference>
<evidence type="ECO:0000313" key="5">
    <source>
        <dbReference type="EMBL" id="QHT91510.1"/>
    </source>
</evidence>
<organism evidence="5">
    <name type="scientific">viral metagenome</name>
    <dbReference type="NCBI Taxonomy" id="1070528"/>
    <lineage>
        <taxon>unclassified sequences</taxon>
        <taxon>metagenomes</taxon>
        <taxon>organismal metagenomes</taxon>
    </lineage>
</organism>
<evidence type="ECO:0000256" key="3">
    <source>
        <dbReference type="ARBA" id="ARBA00022833"/>
    </source>
</evidence>
<dbReference type="EMBL" id="MN740165">
    <property type="protein sequence ID" value="QHT91510.1"/>
    <property type="molecule type" value="Genomic_DNA"/>
</dbReference>
<dbReference type="InterPro" id="IPR050652">
    <property type="entry name" value="AN1_A20_ZnFinger"/>
</dbReference>
<name>A0A6C0IFR9_9ZZZZ</name>
<dbReference type="SMART" id="SM00154">
    <property type="entry name" value="ZnF_AN1"/>
    <property type="match status" value="1"/>
</dbReference>
<dbReference type="GO" id="GO:0008270">
    <property type="term" value="F:zinc ion binding"/>
    <property type="evidence" value="ECO:0007669"/>
    <property type="project" value="UniProtKB-KW"/>
</dbReference>
<keyword evidence="2" id="KW-0863">Zinc-finger</keyword>
<sequence>MDKPTRCFFCKKKQIILVDCSCKRSFCLSHRMPEDHLCSFDYLKKGKDDITKLNPKVLAIKVEKV</sequence>